<feature type="compositionally biased region" description="Basic and acidic residues" evidence="3">
    <location>
        <begin position="925"/>
        <end position="945"/>
    </location>
</feature>
<keyword evidence="4" id="KW-0812">Transmembrane</keyword>
<dbReference type="SMART" id="SM00054">
    <property type="entry name" value="EFh"/>
    <property type="match status" value="4"/>
</dbReference>
<feature type="region of interest" description="Disordered" evidence="3">
    <location>
        <begin position="1224"/>
        <end position="1292"/>
    </location>
</feature>
<evidence type="ECO:0000256" key="3">
    <source>
        <dbReference type="SAM" id="MobiDB-lite"/>
    </source>
</evidence>
<feature type="region of interest" description="Disordered" evidence="3">
    <location>
        <begin position="121"/>
        <end position="182"/>
    </location>
</feature>
<dbReference type="PROSITE" id="PS50031">
    <property type="entry name" value="EH"/>
    <property type="match status" value="2"/>
</dbReference>
<feature type="compositionally biased region" description="Polar residues" evidence="3">
    <location>
        <begin position="949"/>
        <end position="962"/>
    </location>
</feature>
<dbReference type="Gene3D" id="1.10.238.10">
    <property type="entry name" value="EF-hand"/>
    <property type="match status" value="2"/>
</dbReference>
<dbReference type="GO" id="GO:0006897">
    <property type="term" value="P:endocytosis"/>
    <property type="evidence" value="ECO:0007669"/>
    <property type="project" value="TreeGrafter"/>
</dbReference>
<feature type="domain" description="EH" evidence="5">
    <location>
        <begin position="381"/>
        <end position="464"/>
    </location>
</feature>
<feature type="region of interest" description="Disordered" evidence="3">
    <location>
        <begin position="898"/>
        <end position="962"/>
    </location>
</feature>
<feature type="region of interest" description="Disordered" evidence="3">
    <location>
        <begin position="978"/>
        <end position="1005"/>
    </location>
</feature>
<feature type="domain" description="EF-hand" evidence="6">
    <location>
        <begin position="9"/>
        <end position="44"/>
    </location>
</feature>
<feature type="compositionally biased region" description="Polar residues" evidence="3">
    <location>
        <begin position="1233"/>
        <end position="1248"/>
    </location>
</feature>
<dbReference type="SUPFAM" id="SSF47473">
    <property type="entry name" value="EF-hand"/>
    <property type="match status" value="2"/>
</dbReference>
<gene>
    <name evidence="7" type="ORF">OLC1_LOCUS18121</name>
</gene>
<feature type="transmembrane region" description="Helical" evidence="4">
    <location>
        <begin position="727"/>
        <end position="743"/>
    </location>
</feature>
<dbReference type="CDD" id="cd00052">
    <property type="entry name" value="EH"/>
    <property type="match status" value="2"/>
</dbReference>
<evidence type="ECO:0000256" key="1">
    <source>
        <dbReference type="ARBA" id="ARBA00022837"/>
    </source>
</evidence>
<feature type="transmembrane region" description="Helical" evidence="4">
    <location>
        <begin position="658"/>
        <end position="685"/>
    </location>
</feature>
<evidence type="ECO:0000259" key="5">
    <source>
        <dbReference type="PROSITE" id="PS50031"/>
    </source>
</evidence>
<dbReference type="Proteomes" id="UP001161247">
    <property type="component" value="Chromosome 6"/>
</dbReference>
<feature type="compositionally biased region" description="Polar residues" evidence="3">
    <location>
        <begin position="173"/>
        <end position="182"/>
    </location>
</feature>
<keyword evidence="4" id="KW-0472">Membrane</keyword>
<evidence type="ECO:0000313" key="8">
    <source>
        <dbReference type="Proteomes" id="UP001161247"/>
    </source>
</evidence>
<keyword evidence="4" id="KW-1133">Transmembrane helix</keyword>
<feature type="domain" description="EF-hand" evidence="6">
    <location>
        <begin position="414"/>
        <end position="449"/>
    </location>
</feature>
<evidence type="ECO:0000259" key="6">
    <source>
        <dbReference type="PROSITE" id="PS50222"/>
    </source>
</evidence>
<evidence type="ECO:0000256" key="4">
    <source>
        <dbReference type="SAM" id="Phobius"/>
    </source>
</evidence>
<keyword evidence="2" id="KW-0175">Coiled coil</keyword>
<feature type="transmembrane region" description="Helical" evidence="4">
    <location>
        <begin position="691"/>
        <end position="715"/>
    </location>
</feature>
<feature type="compositionally biased region" description="Basic and acidic residues" evidence="3">
    <location>
        <begin position="988"/>
        <end position="1004"/>
    </location>
</feature>
<dbReference type="GO" id="GO:0016197">
    <property type="term" value="P:endosomal transport"/>
    <property type="evidence" value="ECO:0007669"/>
    <property type="project" value="TreeGrafter"/>
</dbReference>
<feature type="domain" description="EH" evidence="5">
    <location>
        <begin position="10"/>
        <end position="100"/>
    </location>
</feature>
<dbReference type="PROSITE" id="PS50222">
    <property type="entry name" value="EF_HAND_2"/>
    <property type="match status" value="3"/>
</dbReference>
<dbReference type="InterPro" id="IPR002048">
    <property type="entry name" value="EF_hand_dom"/>
</dbReference>
<feature type="compositionally biased region" description="Low complexity" evidence="3">
    <location>
        <begin position="293"/>
        <end position="304"/>
    </location>
</feature>
<protein>
    <submittedName>
        <fullName evidence="7">OLC1v1010500C2</fullName>
    </submittedName>
</protein>
<dbReference type="InterPro" id="IPR018247">
    <property type="entry name" value="EF_Hand_1_Ca_BS"/>
</dbReference>
<feature type="region of interest" description="Disordered" evidence="3">
    <location>
        <begin position="320"/>
        <end position="377"/>
    </location>
</feature>
<dbReference type="PANTHER" id="PTHR11216">
    <property type="entry name" value="EH DOMAIN"/>
    <property type="match status" value="1"/>
</dbReference>
<dbReference type="GO" id="GO:0005634">
    <property type="term" value="C:nucleus"/>
    <property type="evidence" value="ECO:0007669"/>
    <property type="project" value="TreeGrafter"/>
</dbReference>
<feature type="region of interest" description="Disordered" evidence="3">
    <location>
        <begin position="285"/>
        <end position="304"/>
    </location>
</feature>
<feature type="coiled-coil region" evidence="2">
    <location>
        <begin position="550"/>
        <end position="584"/>
    </location>
</feature>
<sequence>MAQGQTQAPNMDQFELYFRRADVDQDGRISGNEAVSFFEATNLPRPVLAQIWTIADQNRTGYLGRQEFYNALKLVTVAQSKRELTPEIVRAALFSPASAQIPPPRIDLKPTAGPQANIPVRSSVPPPSAAPAPQTIGFTPQHNQVMRPPRPPTPAATFQSPPVVNGPQMPQYGGSNVVSQPPNSSAWVGGNNVVPQAARPPQPVRSVGPTGQDGLALVPSGLPTSTQPGAQATSGYVQPAQPRPSVTSLDNKVETKDSKALTVVGNGHASDSLFGDVFSVTPAQAKPETSNAPSGVISSSVPSTVVPTSVGVQSIMKSSPLDSSLQVTPPHPPTGGQHQGQIPAKPNNQVTGQATPGLRSGPGNSSTAESQVAWPRMTQSDIQKYSKVFMQVDTDRDGKITGEQARNLFLSWRQPREVLKQVWDLSDQDKDSKLSLKEFCIALYLMERYREGRPLPSELPSSIMFDEALSASIPTVVPHDNAAWRANPAYQQPQTTRAVQPGAFPGKPPRPVPVPLPDDGMQPSRQQKPKVPVLEKHLLDQLSSEEQNSLNSKFQEASDAEKKVAELEKEILDAREKIQFYHSKMQEIVGISSVFLDINHVFLILFCFWFLLTHFQQLIISSFLEKGLFYTSTIKYPFYFSSFYKCDSGKHCNGCLGWFYLCFNVVLGFMFWFEYLLICHFLHLAMVWRSLFFYSLVQWCDGLIAIMKRLIYLLYLGLHWVANSGQTVLLMHFCTVIGIQVFYKSRCDNRLNEITERVSADKREVESLGKKYEEKYRQAGDVASKLTIEEATFRDIQDKKMELYRAIVKLEQDGGGDGIEERVNRIQSELEELVKALNERCKTYGLRAKPTSLVELPFGWQPGVQEGAADWDEKWDLFEDEGFVTVKELTLDVQNVIAPPKPKSTLKDLESSRDGNTIAKPLSGADDKSENVERKPENENDRVDAQGDETASSPSESPVRNNALESEYKEFEDRFKKDASFDGSPHANHSEHGGHESRFDRGFDEPGWDAFDSQYDTDGALDFNHLKKDVDSERQNENSSFGFDDWNLNPIRTGPPRTENIYQKQGPFFDSVPSTPSYNTGNSPVGENIFQRNSTFFADSVPSTPMYSSNNSPRRFEGAERSFDSFSRFDSFNMQDGGLFTPREPMPMAFSRFDSMRSSRDSEYDNGLSATRDSLTRFDSFRSMADSDYNFGLFPPREPTMARFDSTVSNKDSDFGHRFSSFDDADPFGSNDPFKTSLESETPRSQVDWNDHFKVSFDSQTPRRDSDTWNDPFKTSFDSQTPRRDSGTWSAF</sequence>
<feature type="region of interest" description="Disordered" evidence="3">
    <location>
        <begin position="221"/>
        <end position="253"/>
    </location>
</feature>
<dbReference type="GO" id="GO:0005509">
    <property type="term" value="F:calcium ion binding"/>
    <property type="evidence" value="ECO:0007669"/>
    <property type="project" value="InterPro"/>
</dbReference>
<feature type="domain" description="EF-hand" evidence="6">
    <location>
        <begin position="48"/>
        <end position="78"/>
    </location>
</feature>
<organism evidence="7 8">
    <name type="scientific">Oldenlandia corymbosa var. corymbosa</name>
    <dbReference type="NCBI Taxonomy" id="529605"/>
    <lineage>
        <taxon>Eukaryota</taxon>
        <taxon>Viridiplantae</taxon>
        <taxon>Streptophyta</taxon>
        <taxon>Embryophyta</taxon>
        <taxon>Tracheophyta</taxon>
        <taxon>Spermatophyta</taxon>
        <taxon>Magnoliopsida</taxon>
        <taxon>eudicotyledons</taxon>
        <taxon>Gunneridae</taxon>
        <taxon>Pentapetalae</taxon>
        <taxon>asterids</taxon>
        <taxon>lamiids</taxon>
        <taxon>Gentianales</taxon>
        <taxon>Rubiaceae</taxon>
        <taxon>Rubioideae</taxon>
        <taxon>Spermacoceae</taxon>
        <taxon>Hedyotis-Oldenlandia complex</taxon>
        <taxon>Oldenlandia</taxon>
    </lineage>
</organism>
<name>A0AAV1DU74_OLDCO</name>
<feature type="compositionally biased region" description="Polar residues" evidence="3">
    <location>
        <begin position="222"/>
        <end position="236"/>
    </location>
</feature>
<dbReference type="Pfam" id="PF12763">
    <property type="entry name" value="EH"/>
    <property type="match status" value="2"/>
</dbReference>
<dbReference type="InterPro" id="IPR000261">
    <property type="entry name" value="EH_dom"/>
</dbReference>
<evidence type="ECO:0000313" key="7">
    <source>
        <dbReference type="EMBL" id="CAI9110470.1"/>
    </source>
</evidence>
<dbReference type="PROSITE" id="PS00018">
    <property type="entry name" value="EF_HAND_1"/>
    <property type="match status" value="1"/>
</dbReference>
<feature type="compositionally biased region" description="Basic and acidic residues" evidence="3">
    <location>
        <begin position="1249"/>
        <end position="1267"/>
    </location>
</feature>
<feature type="coiled-coil region" evidence="2">
    <location>
        <begin position="793"/>
        <end position="840"/>
    </location>
</feature>
<feature type="compositionally biased region" description="Pro residues" evidence="3">
    <location>
        <begin position="506"/>
        <end position="516"/>
    </location>
</feature>
<dbReference type="SMART" id="SM00027">
    <property type="entry name" value="EH"/>
    <property type="match status" value="2"/>
</dbReference>
<accession>A0AAV1DU74</accession>
<dbReference type="GO" id="GO:0005737">
    <property type="term" value="C:cytoplasm"/>
    <property type="evidence" value="ECO:0007669"/>
    <property type="project" value="TreeGrafter"/>
</dbReference>
<reference evidence="7" key="1">
    <citation type="submission" date="2023-03" db="EMBL/GenBank/DDBJ databases">
        <authorList>
            <person name="Julca I."/>
        </authorList>
    </citation>
    <scope>NUCLEOTIDE SEQUENCE</scope>
</reference>
<keyword evidence="8" id="KW-1185">Reference proteome</keyword>
<dbReference type="PANTHER" id="PTHR11216:SF161">
    <property type="entry name" value="CALCIUM-BINDING EF HAND FAMILY PROTEIN"/>
    <property type="match status" value="1"/>
</dbReference>
<dbReference type="GO" id="GO:0005886">
    <property type="term" value="C:plasma membrane"/>
    <property type="evidence" value="ECO:0007669"/>
    <property type="project" value="TreeGrafter"/>
</dbReference>
<dbReference type="InterPro" id="IPR011992">
    <property type="entry name" value="EF-hand-dom_pair"/>
</dbReference>
<keyword evidence="1" id="KW-0106">Calcium</keyword>
<feature type="transmembrane region" description="Helical" evidence="4">
    <location>
        <begin position="588"/>
        <end position="612"/>
    </location>
</feature>
<evidence type="ECO:0000256" key="2">
    <source>
        <dbReference type="SAM" id="Coils"/>
    </source>
</evidence>
<proteinExistence type="predicted"/>
<feature type="region of interest" description="Disordered" evidence="3">
    <location>
        <begin position="492"/>
        <end position="530"/>
    </location>
</feature>
<dbReference type="EMBL" id="OX459123">
    <property type="protein sequence ID" value="CAI9110470.1"/>
    <property type="molecule type" value="Genomic_DNA"/>
</dbReference>